<dbReference type="InParanoid" id="A0A251VFU5"/>
<evidence type="ECO:0000313" key="3">
    <source>
        <dbReference type="EMBL" id="OTG34450.1"/>
    </source>
</evidence>
<protein>
    <submittedName>
        <fullName evidence="3">Uncharacterized protein</fullName>
    </submittedName>
</protein>
<dbReference type="Gramene" id="mRNA:HanXRQr2_Chr08g0321641">
    <property type="protein sequence ID" value="CDS:HanXRQr2_Chr08g0321641.1"/>
    <property type="gene ID" value="HanXRQr2_Chr08g0321641"/>
</dbReference>
<gene>
    <name evidence="3" type="ORF">HannXRQ_Chr02g0045951</name>
    <name evidence="2" type="ORF">HanXRQr2_Chr02g0068901</name>
    <name evidence="1" type="ORF">HanXRQr2_Chr08g0321641</name>
</gene>
<evidence type="ECO:0000313" key="1">
    <source>
        <dbReference type="EMBL" id="KAF5793857.1"/>
    </source>
</evidence>
<dbReference type="AlphaFoldDB" id="A0A251VFU5"/>
<dbReference type="EMBL" id="MNCJ02000323">
    <property type="protein sequence ID" value="KAF5793857.1"/>
    <property type="molecule type" value="Genomic_DNA"/>
</dbReference>
<reference evidence="1" key="3">
    <citation type="submission" date="2020-06" db="EMBL/GenBank/DDBJ databases">
        <title>Helianthus annuus Genome sequencing and assembly Release 2.</title>
        <authorList>
            <person name="Gouzy J."/>
            <person name="Langlade N."/>
            <person name="Munos S."/>
        </authorList>
    </citation>
    <scope>NUCLEOTIDE SEQUENCE</scope>
    <source>
        <tissue evidence="1">Leaves</tissue>
    </source>
</reference>
<keyword evidence="4" id="KW-1185">Reference proteome</keyword>
<dbReference type="Gramene" id="mRNA:HanXRQr2_Chr02g0068901">
    <property type="protein sequence ID" value="CDS:HanXRQr2_Chr02g0068901.1"/>
    <property type="gene ID" value="HanXRQr2_Chr02g0068901"/>
</dbReference>
<evidence type="ECO:0000313" key="4">
    <source>
        <dbReference type="Proteomes" id="UP000215914"/>
    </source>
</evidence>
<organism evidence="3 4">
    <name type="scientific">Helianthus annuus</name>
    <name type="common">Common sunflower</name>
    <dbReference type="NCBI Taxonomy" id="4232"/>
    <lineage>
        <taxon>Eukaryota</taxon>
        <taxon>Viridiplantae</taxon>
        <taxon>Streptophyta</taxon>
        <taxon>Embryophyta</taxon>
        <taxon>Tracheophyta</taxon>
        <taxon>Spermatophyta</taxon>
        <taxon>Magnoliopsida</taxon>
        <taxon>eudicotyledons</taxon>
        <taxon>Gunneridae</taxon>
        <taxon>Pentapetalae</taxon>
        <taxon>asterids</taxon>
        <taxon>campanulids</taxon>
        <taxon>Asterales</taxon>
        <taxon>Asteraceae</taxon>
        <taxon>Asteroideae</taxon>
        <taxon>Heliantheae alliance</taxon>
        <taxon>Heliantheae</taxon>
        <taxon>Helianthus</taxon>
    </lineage>
</organism>
<reference evidence="1 4" key="1">
    <citation type="journal article" date="2017" name="Nature">
        <title>The sunflower genome provides insights into oil metabolism, flowering and Asterid evolution.</title>
        <authorList>
            <person name="Badouin H."/>
            <person name="Gouzy J."/>
            <person name="Grassa C.J."/>
            <person name="Murat F."/>
            <person name="Staton S.E."/>
            <person name="Cottret L."/>
            <person name="Lelandais-Briere C."/>
            <person name="Owens G.L."/>
            <person name="Carrere S."/>
            <person name="Mayjonade B."/>
            <person name="Legrand L."/>
            <person name="Gill N."/>
            <person name="Kane N.C."/>
            <person name="Bowers J.E."/>
            <person name="Hubner S."/>
            <person name="Bellec A."/>
            <person name="Berard A."/>
            <person name="Berges H."/>
            <person name="Blanchet N."/>
            <person name="Boniface M.C."/>
            <person name="Brunel D."/>
            <person name="Catrice O."/>
            <person name="Chaidir N."/>
            <person name="Claudel C."/>
            <person name="Donnadieu C."/>
            <person name="Faraut T."/>
            <person name="Fievet G."/>
            <person name="Helmstetter N."/>
            <person name="King M."/>
            <person name="Knapp S.J."/>
            <person name="Lai Z."/>
            <person name="Le Paslier M.C."/>
            <person name="Lippi Y."/>
            <person name="Lorenzon L."/>
            <person name="Mandel J.R."/>
            <person name="Marage G."/>
            <person name="Marchand G."/>
            <person name="Marquand E."/>
            <person name="Bret-Mestries E."/>
            <person name="Morien E."/>
            <person name="Nambeesan S."/>
            <person name="Nguyen T."/>
            <person name="Pegot-Espagnet P."/>
            <person name="Pouilly N."/>
            <person name="Raftis F."/>
            <person name="Sallet E."/>
            <person name="Schiex T."/>
            <person name="Thomas J."/>
            <person name="Vandecasteele C."/>
            <person name="Vares D."/>
            <person name="Vear F."/>
            <person name="Vautrin S."/>
            <person name="Crespi M."/>
            <person name="Mangin B."/>
            <person name="Burke J.M."/>
            <person name="Salse J."/>
            <person name="Munos S."/>
            <person name="Vincourt P."/>
            <person name="Rieseberg L.H."/>
            <person name="Langlade N.B."/>
        </authorList>
    </citation>
    <scope>NUCLEOTIDE SEQUENCE [LARGE SCALE GENOMIC DNA]</scope>
    <source>
        <strain evidence="4">cv. SF193</strain>
        <tissue evidence="1">Leaves</tissue>
    </source>
</reference>
<name>A0A251VFU5_HELAN</name>
<reference evidence="3" key="2">
    <citation type="submission" date="2017-02" db="EMBL/GenBank/DDBJ databases">
        <title>Sunflower complete genome.</title>
        <authorList>
            <person name="Langlade N."/>
            <person name="Munos S."/>
        </authorList>
    </citation>
    <scope>NUCLEOTIDE SEQUENCE [LARGE SCALE GENOMIC DNA]</scope>
    <source>
        <tissue evidence="3">Leaves</tissue>
    </source>
</reference>
<dbReference type="EMBL" id="MNCJ02000317">
    <property type="protein sequence ID" value="KAF5818680.1"/>
    <property type="molecule type" value="Genomic_DNA"/>
</dbReference>
<evidence type="ECO:0000313" key="2">
    <source>
        <dbReference type="EMBL" id="KAF5818680.1"/>
    </source>
</evidence>
<dbReference type="Proteomes" id="UP000215914">
    <property type="component" value="Chromosome 2"/>
</dbReference>
<sequence>MRLVPRIGGLHPLHTTQPPTTFGGLLPSLLGIRFPRALLRHYPTRLGPIRRTGPMVRQDRTYLCTSHRTSIQRQSTRVYITLMLMRRSQWAITHSDQRTIFRATTRWTSKRIRTLRYHHQVRLTIRLRYRMGRHTRDHHLMVWIVTRRDFGSMIGTTLLATTLRCFNHSMVLRCSNRSMDRRCTRSTTRSSFSSIRHYRRTYLRPYGAT</sequence>
<dbReference type="EMBL" id="CM007891">
    <property type="protein sequence ID" value="OTG34450.1"/>
    <property type="molecule type" value="Genomic_DNA"/>
</dbReference>
<accession>A0A251VFU5</accession>
<proteinExistence type="predicted"/>